<evidence type="ECO:0000313" key="3">
    <source>
        <dbReference type="Proteomes" id="UP001626550"/>
    </source>
</evidence>
<dbReference type="InterPro" id="IPR036249">
    <property type="entry name" value="Thioredoxin-like_sf"/>
</dbReference>
<dbReference type="Gene3D" id="3.40.30.10">
    <property type="entry name" value="Glutaredoxin"/>
    <property type="match status" value="1"/>
</dbReference>
<dbReference type="InterPro" id="IPR002023">
    <property type="entry name" value="NuoE-like"/>
</dbReference>
<proteinExistence type="predicted"/>
<protein>
    <submittedName>
        <fullName evidence="2">NADH dehydrogenase [ubiquinone] flavoprotein 2, mitochondrial</fullName>
    </submittedName>
</protein>
<dbReference type="PIRSF" id="PIRSF000216">
    <property type="entry name" value="NADH_DH_24kDa"/>
    <property type="match status" value="1"/>
</dbReference>
<keyword evidence="3" id="KW-1185">Reference proteome</keyword>
<evidence type="ECO:0000313" key="2">
    <source>
        <dbReference type="EMBL" id="KAL3320146.1"/>
    </source>
</evidence>
<dbReference type="CDD" id="cd03064">
    <property type="entry name" value="TRX_Fd_NuoE"/>
    <property type="match status" value="1"/>
</dbReference>
<organism evidence="2 3">
    <name type="scientific">Cichlidogyrus casuarinus</name>
    <dbReference type="NCBI Taxonomy" id="1844966"/>
    <lineage>
        <taxon>Eukaryota</taxon>
        <taxon>Metazoa</taxon>
        <taxon>Spiralia</taxon>
        <taxon>Lophotrochozoa</taxon>
        <taxon>Platyhelminthes</taxon>
        <taxon>Monogenea</taxon>
        <taxon>Monopisthocotylea</taxon>
        <taxon>Dactylogyridea</taxon>
        <taxon>Ancyrocephalidae</taxon>
        <taxon>Cichlidogyrus</taxon>
    </lineage>
</organism>
<dbReference type="Pfam" id="PF01257">
    <property type="entry name" value="2Fe-2S_thioredx"/>
    <property type="match status" value="1"/>
</dbReference>
<feature type="region of interest" description="Disordered" evidence="1">
    <location>
        <begin position="70"/>
        <end position="114"/>
    </location>
</feature>
<sequence>MLGGIGSDKILATIVKTIGIKPGETSKDKLFTLTEVECLGACVNAPMMQVNDDYYEDLTEEDTVRILNDLKAGKKPKPGPQSGQNNRFACEPKGGLTSLTSDPPKPGFKVRADL</sequence>
<dbReference type="Proteomes" id="UP001626550">
    <property type="component" value="Unassembled WGS sequence"/>
</dbReference>
<dbReference type="FunFam" id="3.40.30.10:FF:000022">
    <property type="entry name" value="NADH dehydrogenase flavoprotein 2, mitochondrial"/>
    <property type="match status" value="1"/>
</dbReference>
<dbReference type="PANTHER" id="PTHR10371">
    <property type="entry name" value="NADH DEHYDROGENASE UBIQUINONE FLAVOPROTEIN 2, MITOCHONDRIAL"/>
    <property type="match status" value="1"/>
</dbReference>
<name>A0ABD2QKT2_9PLAT</name>
<dbReference type="PROSITE" id="PS01099">
    <property type="entry name" value="COMPLEX1_24K"/>
    <property type="match status" value="1"/>
</dbReference>
<reference evidence="2 3" key="1">
    <citation type="submission" date="2024-11" db="EMBL/GenBank/DDBJ databases">
        <title>Adaptive evolution of stress response genes in parasites aligns with host niche diversity.</title>
        <authorList>
            <person name="Hahn C."/>
            <person name="Resl P."/>
        </authorList>
    </citation>
    <scope>NUCLEOTIDE SEQUENCE [LARGE SCALE GENOMIC DNA]</scope>
    <source>
        <strain evidence="2">EGGRZ-B1_66</strain>
        <tissue evidence="2">Body</tissue>
    </source>
</reference>
<dbReference type="AlphaFoldDB" id="A0ABD2QKT2"/>
<dbReference type="SUPFAM" id="SSF52833">
    <property type="entry name" value="Thioredoxin-like"/>
    <property type="match status" value="1"/>
</dbReference>
<dbReference type="InterPro" id="IPR042128">
    <property type="entry name" value="NuoE_dom"/>
</dbReference>
<gene>
    <name evidence="2" type="primary">NDUFV2_1</name>
    <name evidence="2" type="ORF">Ciccas_001178</name>
</gene>
<dbReference type="PANTHER" id="PTHR10371:SF3">
    <property type="entry name" value="NADH DEHYDROGENASE [UBIQUINONE] FLAVOPROTEIN 2, MITOCHONDRIAL"/>
    <property type="match status" value="1"/>
</dbReference>
<evidence type="ECO:0000256" key="1">
    <source>
        <dbReference type="SAM" id="MobiDB-lite"/>
    </source>
</evidence>
<comment type="caution">
    <text evidence="2">The sequence shown here is derived from an EMBL/GenBank/DDBJ whole genome shotgun (WGS) entry which is preliminary data.</text>
</comment>
<dbReference type="EMBL" id="JBJKFK010000073">
    <property type="protein sequence ID" value="KAL3320146.1"/>
    <property type="molecule type" value="Genomic_DNA"/>
</dbReference>
<accession>A0ABD2QKT2</accession>